<evidence type="ECO:0000313" key="2">
    <source>
        <dbReference type="EMBL" id="MFC4162003.1"/>
    </source>
</evidence>
<feature type="transmembrane region" description="Helical" evidence="1">
    <location>
        <begin position="6"/>
        <end position="23"/>
    </location>
</feature>
<keyword evidence="1" id="KW-1133">Transmembrane helix</keyword>
<reference evidence="3" key="1">
    <citation type="journal article" date="2019" name="Int. J. Syst. Evol. Microbiol.">
        <title>The Global Catalogue of Microorganisms (GCM) 10K type strain sequencing project: providing services to taxonomists for standard genome sequencing and annotation.</title>
        <authorList>
            <consortium name="The Broad Institute Genomics Platform"/>
            <consortium name="The Broad Institute Genome Sequencing Center for Infectious Disease"/>
            <person name="Wu L."/>
            <person name="Ma J."/>
        </authorList>
    </citation>
    <scope>NUCLEOTIDE SEQUENCE [LARGE SCALE GENOMIC DNA]</scope>
    <source>
        <strain evidence="3">LMG 29894</strain>
    </source>
</reference>
<proteinExistence type="predicted"/>
<evidence type="ECO:0000313" key="3">
    <source>
        <dbReference type="Proteomes" id="UP001595791"/>
    </source>
</evidence>
<keyword evidence="3" id="KW-1185">Reference proteome</keyword>
<dbReference type="RefSeq" id="WP_378168755.1">
    <property type="nucleotide sequence ID" value="NZ_JBHSBU010000004.1"/>
</dbReference>
<evidence type="ECO:0008006" key="4">
    <source>
        <dbReference type="Google" id="ProtNLM"/>
    </source>
</evidence>
<keyword evidence="1" id="KW-0472">Membrane</keyword>
<name>A0ABV8MUL1_9NEIS</name>
<keyword evidence="1" id="KW-0812">Transmembrane</keyword>
<evidence type="ECO:0000256" key="1">
    <source>
        <dbReference type="SAM" id="Phobius"/>
    </source>
</evidence>
<protein>
    <recommendedName>
        <fullName evidence="4">DUF2746 domain-containing protein</fullName>
    </recommendedName>
</protein>
<comment type="caution">
    <text evidence="2">The sequence shown here is derived from an EMBL/GenBank/DDBJ whole genome shotgun (WGS) entry which is preliminary data.</text>
</comment>
<dbReference type="Proteomes" id="UP001595791">
    <property type="component" value="Unassembled WGS sequence"/>
</dbReference>
<dbReference type="EMBL" id="JBHSBU010000004">
    <property type="protein sequence ID" value="MFC4162003.1"/>
    <property type="molecule type" value="Genomic_DNA"/>
</dbReference>
<gene>
    <name evidence="2" type="ORF">ACFOW7_21945</name>
</gene>
<accession>A0ABV8MUL1</accession>
<organism evidence="2 3">
    <name type="scientific">Chitinimonas lacunae</name>
    <dbReference type="NCBI Taxonomy" id="1963018"/>
    <lineage>
        <taxon>Bacteria</taxon>
        <taxon>Pseudomonadati</taxon>
        <taxon>Pseudomonadota</taxon>
        <taxon>Betaproteobacteria</taxon>
        <taxon>Neisseriales</taxon>
        <taxon>Chitinibacteraceae</taxon>
        <taxon>Chitinimonas</taxon>
    </lineage>
</organism>
<sequence>METMVAVLAVAMLVVVGVLGWLVREALLQRRALSAVSTRATRAHRRIAALGVQVQHVERRVTGVELDLGELLVDGDELRDRIGQVERISEGQGVWLSKLQDWLGRIDSRRRPAGLPGTAATEVVRKVGGGRTMRWDEVRVGAKG</sequence>